<dbReference type="PROSITE" id="PS50172">
    <property type="entry name" value="BRCT"/>
    <property type="match status" value="1"/>
</dbReference>
<dbReference type="AlphaFoldDB" id="Q750K2"/>
<dbReference type="STRING" id="284811.Q750K2"/>
<keyword evidence="2" id="KW-0333">Golgi apparatus</keyword>
<feature type="compositionally biased region" description="Acidic residues" evidence="5">
    <location>
        <begin position="366"/>
        <end position="380"/>
    </location>
</feature>
<dbReference type="OrthoDB" id="245697at2759"/>
<dbReference type="PROSITE" id="PS50853">
    <property type="entry name" value="FN3"/>
    <property type="match status" value="1"/>
</dbReference>
<dbReference type="GO" id="GO:0005802">
    <property type="term" value="C:trans-Golgi network"/>
    <property type="evidence" value="ECO:0000318"/>
    <property type="project" value="GO_Central"/>
</dbReference>
<dbReference type="RefSeq" id="NP_986615.2">
    <property type="nucleotide sequence ID" value="NM_211677.2"/>
</dbReference>
<sequence length="604" mass="64654">MSIEVLLNVGKLDASLALLTTQNHHVIEFPTVLLPDNIKAGSIVKIQVTKDFKQEQLERERFAKIQDKILEKYGTMEPKAPQLRLVNVTQTSCVLEWDPLDVGSAQLTSLILYKQHARALNIPNPLNSTSTKVSGLSIDTEYEFQLKLSTTSGKLWSNTLKVRTHKMTDMSGITVCLGPLDKNGGITREQVVASLKAIGAKSPQKKVSLDTTHFVCGEEVEEDNRELMRAKNGNIPIVRPEWIRACELEKRIVGVRGFYLDVDRSTLESYRFTSSDEPRSTDAPQDFPTGGQETWPEGVGPSVSDSISAHRTSDEPARNELSDDTVASIAPEETNPELEVPQQPEPDIVETIEGPASEKPDRVEDNVAEEPMENVVEEPIDSPSKGTEIRTHHADDNRNETAVLDGDKQDDYSGVNTVDSAVKDDSVPAETQNLQNKDGEATEPVVANAAPPAEFGSPVEAAPPAESTPPKAKTSLESPVVLTDAPAQGTAKNSPPGKDDVPAKDPLEPSLPIETANLAGSEPELNTGEPAASTDEVPPAASNDGPDAAPSAVDEAAGPSNGPSVPGTPIASVNKNSSAVNVSPAKSTGSPQKGKNKKKKGKRA</sequence>
<dbReference type="Pfam" id="PF00533">
    <property type="entry name" value="BRCT"/>
    <property type="match status" value="1"/>
</dbReference>
<dbReference type="EMBL" id="AE016820">
    <property type="protein sequence ID" value="AAS54439.2"/>
    <property type="molecule type" value="Genomic_DNA"/>
</dbReference>
<feature type="compositionally biased region" description="Low complexity" evidence="5">
    <location>
        <begin position="442"/>
        <end position="454"/>
    </location>
</feature>
<evidence type="ECO:0000313" key="8">
    <source>
        <dbReference type="EMBL" id="AAS54439.2"/>
    </source>
</evidence>
<dbReference type="Pfam" id="PF16892">
    <property type="entry name" value="CHS5_N"/>
    <property type="match status" value="1"/>
</dbReference>
<feature type="compositionally biased region" description="Basic and acidic residues" evidence="5">
    <location>
        <begin position="311"/>
        <end position="321"/>
    </location>
</feature>
<dbReference type="HOGENOM" id="CLU_019904_3_1_1"/>
<feature type="domain" description="BRCT" evidence="6">
    <location>
        <begin position="165"/>
        <end position="260"/>
    </location>
</feature>
<evidence type="ECO:0000259" key="7">
    <source>
        <dbReference type="PROSITE" id="PS50853"/>
    </source>
</evidence>
<dbReference type="InterPro" id="IPR001357">
    <property type="entry name" value="BRCT_dom"/>
</dbReference>
<dbReference type="eggNOG" id="KOG1181">
    <property type="taxonomic scope" value="Eukaryota"/>
</dbReference>
<dbReference type="FunCoup" id="Q750K2">
    <property type="interactions" value="108"/>
</dbReference>
<dbReference type="PANTHER" id="PTHR47351:SF1">
    <property type="entry name" value="CHITIN BIOSYNTHESIS PROTEIN CHS5"/>
    <property type="match status" value="1"/>
</dbReference>
<evidence type="ECO:0000256" key="2">
    <source>
        <dbReference type="ARBA" id="ARBA00023034"/>
    </source>
</evidence>
<evidence type="ECO:0000256" key="4">
    <source>
        <dbReference type="ARBA" id="ARBA00071189"/>
    </source>
</evidence>
<feature type="region of interest" description="Disordered" evidence="5">
    <location>
        <begin position="271"/>
        <end position="604"/>
    </location>
</feature>
<feature type="compositionally biased region" description="Basic and acidic residues" evidence="5">
    <location>
        <begin position="356"/>
        <end position="365"/>
    </location>
</feature>
<dbReference type="Gene3D" id="3.40.50.10190">
    <property type="entry name" value="BRCT domain"/>
    <property type="match status" value="1"/>
</dbReference>
<dbReference type="GeneID" id="4622914"/>
<dbReference type="InterPro" id="IPR031669">
    <property type="entry name" value="Fn3_2"/>
</dbReference>
<dbReference type="GO" id="GO:0046983">
    <property type="term" value="F:protein dimerization activity"/>
    <property type="evidence" value="ECO:0007669"/>
    <property type="project" value="InterPro"/>
</dbReference>
<reference evidence="9" key="2">
    <citation type="journal article" date="2013" name="G3 (Bethesda)">
        <title>Genomes of Ashbya fungi isolated from insects reveal four mating-type loci, numerous translocations, lack of transposons, and distinct gene duplications.</title>
        <authorList>
            <person name="Dietrich F.S."/>
            <person name="Voegeli S."/>
            <person name="Kuo S."/>
            <person name="Philippsen P."/>
        </authorList>
    </citation>
    <scope>GENOME REANNOTATION</scope>
    <source>
        <strain evidence="9">ATCC 10895 / CBS 109.51 / FGSC 9923 / NRRL Y-1056</strain>
    </source>
</reference>
<name>Q750K2_EREGS</name>
<dbReference type="SMART" id="SM00292">
    <property type="entry name" value="BRCT"/>
    <property type="match status" value="1"/>
</dbReference>
<dbReference type="PANTHER" id="PTHR47351">
    <property type="entry name" value="CHITIN BIOSYNTHESIS PROTEIN CHS5"/>
    <property type="match status" value="1"/>
</dbReference>
<dbReference type="KEGG" id="ago:AGOS_AGL051C"/>
<evidence type="ECO:0000259" key="6">
    <source>
        <dbReference type="PROSITE" id="PS50172"/>
    </source>
</evidence>
<comment type="subcellular location">
    <subcellularLocation>
        <location evidence="1">Golgi apparatus</location>
    </subcellularLocation>
</comment>
<dbReference type="Gene3D" id="2.60.40.10">
    <property type="entry name" value="Immunoglobulins"/>
    <property type="match status" value="1"/>
</dbReference>
<dbReference type="Gene3D" id="6.20.120.50">
    <property type="match status" value="1"/>
</dbReference>
<evidence type="ECO:0000256" key="5">
    <source>
        <dbReference type="SAM" id="MobiDB-lite"/>
    </source>
</evidence>
<feature type="compositionally biased region" description="Basic residues" evidence="5">
    <location>
        <begin position="594"/>
        <end position="604"/>
    </location>
</feature>
<dbReference type="OMA" id="IARMSMT"/>
<evidence type="ECO:0000313" key="9">
    <source>
        <dbReference type="Proteomes" id="UP000000591"/>
    </source>
</evidence>
<dbReference type="CDD" id="cd00063">
    <property type="entry name" value="FN3"/>
    <property type="match status" value="1"/>
</dbReference>
<dbReference type="InParanoid" id="Q750K2"/>
<dbReference type="SMART" id="SM00060">
    <property type="entry name" value="FN3"/>
    <property type="match status" value="1"/>
</dbReference>
<dbReference type="SUPFAM" id="SSF49265">
    <property type="entry name" value="Fibronectin type III"/>
    <property type="match status" value="1"/>
</dbReference>
<dbReference type="GO" id="GO:0006893">
    <property type="term" value="P:Golgi to plasma membrane transport"/>
    <property type="evidence" value="ECO:0000318"/>
    <property type="project" value="GO_Central"/>
</dbReference>
<dbReference type="InterPro" id="IPR013783">
    <property type="entry name" value="Ig-like_fold"/>
</dbReference>
<evidence type="ECO:0000256" key="1">
    <source>
        <dbReference type="ARBA" id="ARBA00004555"/>
    </source>
</evidence>
<dbReference type="FunFam" id="3.40.50.10190:FF:000077">
    <property type="entry name" value="Chitin biosynthesis protein CHS5"/>
    <property type="match status" value="1"/>
</dbReference>
<dbReference type="InterPro" id="IPR036420">
    <property type="entry name" value="BRCT_dom_sf"/>
</dbReference>
<dbReference type="SUPFAM" id="SSF52113">
    <property type="entry name" value="BRCT domain"/>
    <property type="match status" value="1"/>
</dbReference>
<feature type="domain" description="Fibronectin type-III" evidence="7">
    <location>
        <begin position="77"/>
        <end position="167"/>
    </location>
</feature>
<dbReference type="InterPro" id="IPR031673">
    <property type="entry name" value="Chs5_N"/>
</dbReference>
<protein>
    <recommendedName>
        <fullName evidence="4">Chitin biosynthesis protein CHS5</fullName>
    </recommendedName>
</protein>
<feature type="compositionally biased region" description="Basic and acidic residues" evidence="5">
    <location>
        <begin position="497"/>
        <end position="507"/>
    </location>
</feature>
<dbReference type="Proteomes" id="UP000000591">
    <property type="component" value="Chromosome VII"/>
</dbReference>
<feature type="compositionally biased region" description="Basic and acidic residues" evidence="5">
    <location>
        <begin position="387"/>
        <end position="411"/>
    </location>
</feature>
<evidence type="ECO:0000256" key="3">
    <source>
        <dbReference type="ARBA" id="ARBA00060872"/>
    </source>
</evidence>
<dbReference type="InterPro" id="IPR052827">
    <property type="entry name" value="CHS_Export/Cell_Fusion_Reg"/>
</dbReference>
<dbReference type="GO" id="GO:0000747">
    <property type="term" value="P:conjugation with cellular fusion"/>
    <property type="evidence" value="ECO:0000318"/>
    <property type="project" value="GO_Central"/>
</dbReference>
<feature type="compositionally biased region" description="Low complexity" evidence="5">
    <location>
        <begin position="571"/>
        <end position="585"/>
    </location>
</feature>
<proteinExistence type="inferred from homology"/>
<organism evidence="8 9">
    <name type="scientific">Eremothecium gossypii (strain ATCC 10895 / CBS 109.51 / FGSC 9923 / NRRL Y-1056)</name>
    <name type="common">Yeast</name>
    <name type="synonym">Ashbya gossypii</name>
    <dbReference type="NCBI Taxonomy" id="284811"/>
    <lineage>
        <taxon>Eukaryota</taxon>
        <taxon>Fungi</taxon>
        <taxon>Dikarya</taxon>
        <taxon>Ascomycota</taxon>
        <taxon>Saccharomycotina</taxon>
        <taxon>Saccharomycetes</taxon>
        <taxon>Saccharomycetales</taxon>
        <taxon>Saccharomycetaceae</taxon>
        <taxon>Eremothecium</taxon>
    </lineage>
</organism>
<comment type="similarity">
    <text evidence="3">Belongs to the CHS5 family.</text>
</comment>
<dbReference type="CDD" id="cd13945">
    <property type="entry name" value="Chs5_N"/>
    <property type="match status" value="1"/>
</dbReference>
<dbReference type="InterPro" id="IPR003961">
    <property type="entry name" value="FN3_dom"/>
</dbReference>
<reference evidence="8 9" key="1">
    <citation type="journal article" date="2004" name="Science">
        <title>The Ashbya gossypii genome as a tool for mapping the ancient Saccharomyces cerevisiae genome.</title>
        <authorList>
            <person name="Dietrich F.S."/>
            <person name="Voegeli S."/>
            <person name="Brachat S."/>
            <person name="Lerch A."/>
            <person name="Gates K."/>
            <person name="Steiner S."/>
            <person name="Mohr C."/>
            <person name="Pohlmann R."/>
            <person name="Luedi P."/>
            <person name="Choi S."/>
            <person name="Wing R.A."/>
            <person name="Flavier A."/>
            <person name="Gaffney T.D."/>
            <person name="Philippsen P."/>
        </authorList>
    </citation>
    <scope>NUCLEOTIDE SEQUENCE [LARGE SCALE GENOMIC DNA]</scope>
    <source>
        <strain evidence="9">ATCC 10895 / CBS 109.51 / FGSC 9923 / NRRL Y-1056</strain>
    </source>
</reference>
<gene>
    <name evidence="8" type="ORF">AGOS_AGL051C</name>
</gene>
<dbReference type="Pfam" id="PF16893">
    <property type="entry name" value="fn3_2"/>
    <property type="match status" value="1"/>
</dbReference>
<dbReference type="InterPro" id="IPR036116">
    <property type="entry name" value="FN3_sf"/>
</dbReference>
<keyword evidence="9" id="KW-1185">Reference proteome</keyword>
<dbReference type="GO" id="GO:0034044">
    <property type="term" value="C:exomer complex"/>
    <property type="evidence" value="ECO:0000318"/>
    <property type="project" value="GO_Central"/>
</dbReference>
<accession>Q750K2</accession>